<evidence type="ECO:0000313" key="1">
    <source>
        <dbReference type="EMBL" id="SDY40954.1"/>
    </source>
</evidence>
<dbReference type="STRING" id="651662.SAMN04488069_108140"/>
<protein>
    <submittedName>
        <fullName evidence="1">Uncharacterized protein</fullName>
    </submittedName>
</protein>
<reference evidence="2" key="1">
    <citation type="submission" date="2016-10" db="EMBL/GenBank/DDBJ databases">
        <authorList>
            <person name="Varghese N."/>
            <person name="Submissions S."/>
        </authorList>
    </citation>
    <scope>NUCLEOTIDE SEQUENCE [LARGE SCALE GENOMIC DNA]</scope>
    <source>
        <strain evidence="2">CGMCC 1.8975</strain>
    </source>
</reference>
<name>A0A1H3JNV8_9BACT</name>
<evidence type="ECO:0000313" key="2">
    <source>
        <dbReference type="Proteomes" id="UP000199249"/>
    </source>
</evidence>
<dbReference type="EMBL" id="FNOV01000008">
    <property type="protein sequence ID" value="SDY40954.1"/>
    <property type="molecule type" value="Genomic_DNA"/>
</dbReference>
<organism evidence="1 2">
    <name type="scientific">Hymenobacter psychrophilus</name>
    <dbReference type="NCBI Taxonomy" id="651662"/>
    <lineage>
        <taxon>Bacteria</taxon>
        <taxon>Pseudomonadati</taxon>
        <taxon>Bacteroidota</taxon>
        <taxon>Cytophagia</taxon>
        <taxon>Cytophagales</taxon>
        <taxon>Hymenobacteraceae</taxon>
        <taxon>Hymenobacter</taxon>
    </lineage>
</organism>
<keyword evidence="2" id="KW-1185">Reference proteome</keyword>
<proteinExistence type="predicted"/>
<accession>A0A1H3JNV8</accession>
<sequence length="59" mass="6859">MLTSAPSKQYYIARIVPGADREVARKNILGPFNRQDFTRRLEEVNGDTLVSFTYYFDNL</sequence>
<gene>
    <name evidence="1" type="ORF">SAMN04488069_108140</name>
</gene>
<dbReference type="Proteomes" id="UP000199249">
    <property type="component" value="Unassembled WGS sequence"/>
</dbReference>
<dbReference type="AlphaFoldDB" id="A0A1H3JNV8"/>